<keyword evidence="1" id="KW-0812">Transmembrane</keyword>
<dbReference type="Proteomes" id="UP000196125">
    <property type="component" value="Unassembled WGS sequence"/>
</dbReference>
<accession>A0A1Y6IWP3</accession>
<sequence length="105" mass="11478">MDNLLIAIGIGVIAGLIDVVPMIIRKLDKYSCISAFIHWVVLALIIPYVNWEIQPWLKGLLIAELTAIPIMIIVYPQDPKSIIPMIVFSAVLGIAVGVVSMKLIG</sequence>
<dbReference type="AlphaFoldDB" id="A0A1Y6IWP3"/>
<feature type="transmembrane region" description="Helical" evidence="1">
    <location>
        <begin position="82"/>
        <end position="104"/>
    </location>
</feature>
<gene>
    <name evidence="2" type="ORF">SBX37_21565</name>
    <name evidence="3" type="ORF">VIM7927_03409</name>
</gene>
<reference evidence="3 4" key="1">
    <citation type="submission" date="2017-05" db="EMBL/GenBank/DDBJ databases">
        <authorList>
            <person name="Song R."/>
            <person name="Chenine A.L."/>
            <person name="Ruprecht R.M."/>
        </authorList>
    </citation>
    <scope>NUCLEOTIDE SEQUENCE [LARGE SCALE GENOMIC DNA]</scope>
    <source>
        <strain evidence="3 4">CECT 7927</strain>
    </source>
</reference>
<dbReference type="OrthoDB" id="1047115at2"/>
<keyword evidence="1" id="KW-1133">Transmembrane helix</keyword>
<protein>
    <submittedName>
        <fullName evidence="3">Uncharacterized protein</fullName>
    </submittedName>
</protein>
<name>A0A1Y6IWP3_9VIBR</name>
<dbReference type="RefSeq" id="WP_087482122.1">
    <property type="nucleotide sequence ID" value="NZ_AP024884.1"/>
</dbReference>
<keyword evidence="1" id="KW-0472">Membrane</keyword>
<dbReference type="EMBL" id="JAWRCO010000002">
    <property type="protein sequence ID" value="MDW6005463.1"/>
    <property type="molecule type" value="Genomic_DNA"/>
</dbReference>
<evidence type="ECO:0000313" key="5">
    <source>
        <dbReference type="Proteomes" id="UP001283366"/>
    </source>
</evidence>
<evidence type="ECO:0000256" key="1">
    <source>
        <dbReference type="SAM" id="Phobius"/>
    </source>
</evidence>
<feature type="transmembrane region" description="Helical" evidence="1">
    <location>
        <begin position="56"/>
        <end position="75"/>
    </location>
</feature>
<keyword evidence="5" id="KW-1185">Reference proteome</keyword>
<evidence type="ECO:0000313" key="3">
    <source>
        <dbReference type="EMBL" id="SMS02095.1"/>
    </source>
</evidence>
<reference evidence="2 5" key="2">
    <citation type="submission" date="2023-11" db="EMBL/GenBank/DDBJ databases">
        <title>Plant-associative lifestyle of Vibrio porteresiae and its evolutionary dynamics.</title>
        <authorList>
            <person name="Rameshkumar N."/>
            <person name="Kirti K."/>
        </authorList>
    </citation>
    <scope>NUCLEOTIDE SEQUENCE [LARGE SCALE GENOMIC DNA]</scope>
    <source>
        <strain evidence="2 5">MSSRF38</strain>
    </source>
</reference>
<feature type="transmembrane region" description="Helical" evidence="1">
    <location>
        <begin position="6"/>
        <end position="24"/>
    </location>
</feature>
<evidence type="ECO:0000313" key="4">
    <source>
        <dbReference type="Proteomes" id="UP000196125"/>
    </source>
</evidence>
<proteinExistence type="predicted"/>
<feature type="transmembrane region" description="Helical" evidence="1">
    <location>
        <begin position="31"/>
        <end position="50"/>
    </location>
</feature>
<dbReference type="Proteomes" id="UP001283366">
    <property type="component" value="Unassembled WGS sequence"/>
</dbReference>
<organism evidence="3 4">
    <name type="scientific">Vibrio mangrovi</name>
    <dbReference type="NCBI Taxonomy" id="474394"/>
    <lineage>
        <taxon>Bacteria</taxon>
        <taxon>Pseudomonadati</taxon>
        <taxon>Pseudomonadota</taxon>
        <taxon>Gammaproteobacteria</taxon>
        <taxon>Vibrionales</taxon>
        <taxon>Vibrionaceae</taxon>
        <taxon>Vibrio</taxon>
    </lineage>
</organism>
<evidence type="ECO:0000313" key="2">
    <source>
        <dbReference type="EMBL" id="MDW6005463.1"/>
    </source>
</evidence>
<dbReference type="EMBL" id="FXXI01000008">
    <property type="protein sequence ID" value="SMS02095.1"/>
    <property type="molecule type" value="Genomic_DNA"/>
</dbReference>